<organism evidence="1">
    <name type="scientific">mine drainage metagenome</name>
    <dbReference type="NCBI Taxonomy" id="410659"/>
    <lineage>
        <taxon>unclassified sequences</taxon>
        <taxon>metagenomes</taxon>
        <taxon>ecological metagenomes</taxon>
    </lineage>
</organism>
<protein>
    <submittedName>
        <fullName evidence="1">Uncharacterized protein</fullName>
    </submittedName>
</protein>
<comment type="caution">
    <text evidence="1">The sequence shown here is derived from an EMBL/GenBank/DDBJ whole genome shotgun (WGS) entry which is preliminary data.</text>
</comment>
<reference evidence="1" key="1">
    <citation type="submission" date="2009-10" db="EMBL/GenBank/DDBJ databases">
        <title>Diversity of trophic interactions inside an arsenic-rich microbial ecosystem.</title>
        <authorList>
            <person name="Bertin P.N."/>
            <person name="Heinrich-Salmeron A."/>
            <person name="Pelletier E."/>
            <person name="Goulhen-Chollet F."/>
            <person name="Arsene-Ploetze F."/>
            <person name="Gallien S."/>
            <person name="Calteau A."/>
            <person name="Vallenet D."/>
            <person name="Casiot C."/>
            <person name="Chane-Woon-Ming B."/>
            <person name="Giloteaux L."/>
            <person name="Barakat M."/>
            <person name="Bonnefoy V."/>
            <person name="Bruneel O."/>
            <person name="Chandler M."/>
            <person name="Cleiss J."/>
            <person name="Duran R."/>
            <person name="Elbaz-Poulichet F."/>
            <person name="Fonknechten N."/>
            <person name="Lauga B."/>
            <person name="Mornico D."/>
            <person name="Ortet P."/>
            <person name="Schaeffer C."/>
            <person name="Siguier P."/>
            <person name="Alexander Thil Smith A."/>
            <person name="Van Dorsselaer A."/>
            <person name="Weissenbach J."/>
            <person name="Medigue C."/>
            <person name="Le Paslier D."/>
        </authorList>
    </citation>
    <scope>NUCLEOTIDE SEQUENCE</scope>
</reference>
<evidence type="ECO:0000313" key="1">
    <source>
        <dbReference type="EMBL" id="CBI00121.1"/>
    </source>
</evidence>
<dbReference type="EMBL" id="CABN01000093">
    <property type="protein sequence ID" value="CBI00121.1"/>
    <property type="molecule type" value="Genomic_DNA"/>
</dbReference>
<name>E6PYW2_9ZZZZ</name>
<dbReference type="AlphaFoldDB" id="E6PYW2"/>
<proteinExistence type="predicted"/>
<accession>E6PYW2</accession>
<sequence length="321" mass="32126">MIVRATGDDAEARVLKSRGECLGVGDDLASIDGKVGGERFLEGDGFGGDDMNERATLLAGEDGAIDGGGEILLAEDEAGTGSAEGFVGGGGGDLRVGHRRRMRAASDEARDMGHVDEQERADFVSDLAHAGKVPDAGVGACSADDEARLFALGDGLEFVVVDGFGVFADGVEGGSILLAAEAELVAVGEVSAVSEVEAEDGVAVVEHGHVCGGVCLGTGVGLNVGVLGAEELFGAVAGEIFDDVGELAAAVVAPARIALGVLVGEDAASGFKDGFGDKVFAGDHLEAFALAEEFVVESGGDVGVSLGEREGERTLGALGHI</sequence>
<gene>
    <name evidence="1" type="ORF">CARN3_1110</name>
</gene>